<dbReference type="EMBL" id="CP165626">
    <property type="protein sequence ID" value="XDU97339.1"/>
    <property type="molecule type" value="Genomic_DNA"/>
</dbReference>
<keyword evidence="1" id="KW-0175">Coiled coil</keyword>
<dbReference type="InterPro" id="IPR025640">
    <property type="entry name" value="GYF_2"/>
</dbReference>
<feature type="domain" description="GYF" evidence="3">
    <location>
        <begin position="4"/>
        <end position="49"/>
    </location>
</feature>
<dbReference type="RefSeq" id="WP_367770409.1">
    <property type="nucleotide sequence ID" value="NZ_CP165626.1"/>
</dbReference>
<name>A0AB39W8B0_9FLAO</name>
<gene>
    <name evidence="4" type="ORF">AB3G39_09140</name>
</gene>
<proteinExistence type="predicted"/>
<keyword evidence="2" id="KW-0472">Membrane</keyword>
<evidence type="ECO:0000256" key="1">
    <source>
        <dbReference type="SAM" id="Coils"/>
    </source>
</evidence>
<accession>A0AB39W8B0</accession>
<dbReference type="AlphaFoldDB" id="A0AB39W8B0"/>
<feature type="transmembrane region" description="Helical" evidence="2">
    <location>
        <begin position="85"/>
        <end position="105"/>
    </location>
</feature>
<organism evidence="4">
    <name type="scientific">Flavobacterium sp. WC2416</name>
    <dbReference type="NCBI Taxonomy" id="3234141"/>
    <lineage>
        <taxon>Bacteria</taxon>
        <taxon>Pseudomonadati</taxon>
        <taxon>Bacteroidota</taxon>
        <taxon>Flavobacteriia</taxon>
        <taxon>Flavobacteriales</taxon>
        <taxon>Flavobacteriaceae</taxon>
        <taxon>Flavobacterium</taxon>
    </lineage>
</organism>
<sequence>MRTYYINNGNENGGPFTLEELKTQQIKETTLVWHQGMDEWKHAIEIADLRPFFNIVPPPIKRASPTQKVESTETSKTILGLKKSYFFLAIAFLAIMIIVLVLNIIQNNKRNELDIKNKQTEFGNEQINLQQKESNEQRIQEEIQKRIESENNNKRRKDSITTRLAEIKNLLIEDKNQLVESKNNLIDAEDFRLLRSESTKDEQIRSIQNDIENWRKEIDQLENEANRLYLELETIH</sequence>
<dbReference type="Pfam" id="PF14237">
    <property type="entry name" value="GYF_2"/>
    <property type="match status" value="1"/>
</dbReference>
<reference evidence="4" key="1">
    <citation type="submission" date="2024-07" db="EMBL/GenBank/DDBJ databases">
        <authorList>
            <person name="Biller S.J."/>
        </authorList>
    </citation>
    <scope>NUCLEOTIDE SEQUENCE</scope>
    <source>
        <strain evidence="4">WC2416</strain>
    </source>
</reference>
<keyword evidence="2" id="KW-1133">Transmembrane helix</keyword>
<feature type="coiled-coil region" evidence="1">
    <location>
        <begin position="164"/>
        <end position="231"/>
    </location>
</feature>
<protein>
    <submittedName>
        <fullName evidence="4">GYF domain-containing protein</fullName>
    </submittedName>
</protein>
<evidence type="ECO:0000259" key="3">
    <source>
        <dbReference type="Pfam" id="PF14237"/>
    </source>
</evidence>
<evidence type="ECO:0000313" key="4">
    <source>
        <dbReference type="EMBL" id="XDU97339.1"/>
    </source>
</evidence>
<keyword evidence="2" id="KW-0812">Transmembrane</keyword>
<evidence type="ECO:0000256" key="2">
    <source>
        <dbReference type="SAM" id="Phobius"/>
    </source>
</evidence>